<accession>A0A6N7PYV0</accession>
<reference evidence="1 2" key="1">
    <citation type="submission" date="2019-10" db="EMBL/GenBank/DDBJ databases">
        <title>A soil myxobacterium in the family Polyangiaceae.</title>
        <authorList>
            <person name="Li Y."/>
            <person name="Wang J."/>
        </authorList>
    </citation>
    <scope>NUCLEOTIDE SEQUENCE [LARGE SCALE GENOMIC DNA]</scope>
    <source>
        <strain evidence="1 2">DSM 14734</strain>
    </source>
</reference>
<comment type="caution">
    <text evidence="1">The sequence shown here is derived from an EMBL/GenBank/DDBJ whole genome shotgun (WGS) entry which is preliminary data.</text>
</comment>
<organism evidence="1 2">
    <name type="scientific">Polyangium spumosum</name>
    <dbReference type="NCBI Taxonomy" id="889282"/>
    <lineage>
        <taxon>Bacteria</taxon>
        <taxon>Pseudomonadati</taxon>
        <taxon>Myxococcota</taxon>
        <taxon>Polyangia</taxon>
        <taxon>Polyangiales</taxon>
        <taxon>Polyangiaceae</taxon>
        <taxon>Polyangium</taxon>
    </lineage>
</organism>
<dbReference type="OrthoDB" id="5526039at2"/>
<evidence type="ECO:0000313" key="2">
    <source>
        <dbReference type="Proteomes" id="UP000440224"/>
    </source>
</evidence>
<evidence type="ECO:0000313" key="1">
    <source>
        <dbReference type="EMBL" id="MRG96747.1"/>
    </source>
</evidence>
<name>A0A6N7PYV0_9BACT</name>
<protein>
    <submittedName>
        <fullName evidence="1">Uncharacterized protein</fullName>
    </submittedName>
</protein>
<sequence>MLRILREQVDALRQEELEAYRERVLGQIREIFPAQWSALGEEGAGALVDRGLGRAARHGCKSEGDVFRYVSLMLVLGPDFEEDPALPWVREILGEPEASGWQKMSALMDRAIEWVRERDAPACEHEVGHE</sequence>
<proteinExistence type="predicted"/>
<dbReference type="Proteomes" id="UP000440224">
    <property type="component" value="Unassembled WGS sequence"/>
</dbReference>
<dbReference type="AlphaFoldDB" id="A0A6N7PYV0"/>
<gene>
    <name evidence="1" type="ORF">GF068_33215</name>
</gene>
<dbReference type="EMBL" id="WJIE01000013">
    <property type="protein sequence ID" value="MRG96747.1"/>
    <property type="molecule type" value="Genomic_DNA"/>
</dbReference>
<dbReference type="RefSeq" id="WP_153823550.1">
    <property type="nucleotide sequence ID" value="NZ_WJIE01000013.1"/>
</dbReference>
<keyword evidence="2" id="KW-1185">Reference proteome</keyword>